<feature type="domain" description="Acyl-CoA dehydrogenase/oxidase N-terminal" evidence="9">
    <location>
        <begin position="8"/>
        <end position="122"/>
    </location>
</feature>
<organism evidence="10 11">
    <name type="scientific">Mycobacterium rhizamassiliense</name>
    <dbReference type="NCBI Taxonomy" id="1841860"/>
    <lineage>
        <taxon>Bacteria</taxon>
        <taxon>Bacillati</taxon>
        <taxon>Actinomycetota</taxon>
        <taxon>Actinomycetes</taxon>
        <taxon>Mycobacteriales</taxon>
        <taxon>Mycobacteriaceae</taxon>
        <taxon>Mycobacterium</taxon>
    </lineage>
</organism>
<feature type="domain" description="Acyl-CoA dehydrogenase/oxidase C-terminal" evidence="7">
    <location>
        <begin position="231"/>
        <end position="390"/>
    </location>
</feature>
<dbReference type="PANTHER" id="PTHR43292:SF4">
    <property type="entry name" value="ACYL-COA DEHYDROGENASE FADE34"/>
    <property type="match status" value="1"/>
</dbReference>
<dbReference type="InterPro" id="IPR036250">
    <property type="entry name" value="AcylCo_DH-like_C"/>
</dbReference>
<dbReference type="AlphaFoldDB" id="A0A2U3NQF6"/>
<protein>
    <submittedName>
        <fullName evidence="10">Acyl-CoA dehydrogenase related to the alkylation response protein AidB</fullName>
    </submittedName>
</protein>
<evidence type="ECO:0000256" key="4">
    <source>
        <dbReference type="ARBA" id="ARBA00022827"/>
    </source>
</evidence>
<evidence type="ECO:0000259" key="9">
    <source>
        <dbReference type="Pfam" id="PF02771"/>
    </source>
</evidence>
<feature type="domain" description="Acyl-CoA oxidase/dehydrogenase middle" evidence="8">
    <location>
        <begin position="125"/>
        <end position="219"/>
    </location>
</feature>
<dbReference type="EMBL" id="FUFA01000002">
    <property type="protein sequence ID" value="SPM33740.1"/>
    <property type="molecule type" value="Genomic_DNA"/>
</dbReference>
<keyword evidence="3 6" id="KW-0285">Flavoprotein</keyword>
<dbReference type="RefSeq" id="WP_077087055.1">
    <property type="nucleotide sequence ID" value="NZ_LT721901.1"/>
</dbReference>
<evidence type="ECO:0000256" key="5">
    <source>
        <dbReference type="ARBA" id="ARBA00023002"/>
    </source>
</evidence>
<evidence type="ECO:0000313" key="11">
    <source>
        <dbReference type="Proteomes" id="UP000240988"/>
    </source>
</evidence>
<dbReference type="GO" id="GO:0016627">
    <property type="term" value="F:oxidoreductase activity, acting on the CH-CH group of donors"/>
    <property type="evidence" value="ECO:0007669"/>
    <property type="project" value="InterPro"/>
</dbReference>
<dbReference type="GO" id="GO:0050660">
    <property type="term" value="F:flavin adenine dinucleotide binding"/>
    <property type="evidence" value="ECO:0007669"/>
    <property type="project" value="InterPro"/>
</dbReference>
<dbReference type="SUPFAM" id="SSF56645">
    <property type="entry name" value="Acyl-CoA dehydrogenase NM domain-like"/>
    <property type="match status" value="1"/>
</dbReference>
<evidence type="ECO:0000259" key="7">
    <source>
        <dbReference type="Pfam" id="PF00441"/>
    </source>
</evidence>
<name>A0A2U3NQF6_9MYCO</name>
<keyword evidence="4 6" id="KW-0274">FAD</keyword>
<dbReference type="Pfam" id="PF02771">
    <property type="entry name" value="Acyl-CoA_dh_N"/>
    <property type="match status" value="1"/>
</dbReference>
<dbReference type="InterPro" id="IPR009075">
    <property type="entry name" value="AcylCo_DH/oxidase_C"/>
</dbReference>
<dbReference type="FunFam" id="2.40.110.10:FF:000011">
    <property type="entry name" value="Acyl-CoA dehydrogenase FadE34"/>
    <property type="match status" value="1"/>
</dbReference>
<sequence>MTSSDGLSDFRAEVRAWAENHIPVGWESRFGVAVDDEFRTFQRDWLRTLRTGGYAAPHWAKEWGGGGYSLAEQIVIFEEFSRLNAPPLRNYFVALNHAYATLMHAGNDEQRQRHLPAILDGEVWCQGFSEPGAGSDLAGLRTRAVRTGDVYVVNGQKVWSSRAAFADRCLLLARTDPKAPKRRGISYFLLDMKSPGVEARPIRQATGAAEFCEVFLTDVEVPVTDLVGEENDGWKIAQSTLSAERGLAQLELSERMAAAMSMVEALIRERRSDGRSAIDDDSVREQFVTLQTEVVLFRRLCKKMVEDLVRRGGTGPESSIVKVFYSELLQRMMAFGVSLAGLDTHRLTFKPVSAGYESGRWMLDYIDSFGWVIAGGTNEIQRSLIGERVLGLPREPVPT</sequence>
<proteinExistence type="inferred from homology"/>
<evidence type="ECO:0000256" key="2">
    <source>
        <dbReference type="ARBA" id="ARBA00009347"/>
    </source>
</evidence>
<dbReference type="OrthoDB" id="5179760at2"/>
<comment type="cofactor">
    <cofactor evidence="1 6">
        <name>FAD</name>
        <dbReference type="ChEBI" id="CHEBI:57692"/>
    </cofactor>
</comment>
<dbReference type="Gene3D" id="1.20.140.10">
    <property type="entry name" value="Butyryl-CoA Dehydrogenase, subunit A, domain 3"/>
    <property type="match status" value="1"/>
</dbReference>
<evidence type="ECO:0000256" key="6">
    <source>
        <dbReference type="RuleBase" id="RU362125"/>
    </source>
</evidence>
<dbReference type="Pfam" id="PF02770">
    <property type="entry name" value="Acyl-CoA_dh_M"/>
    <property type="match status" value="1"/>
</dbReference>
<dbReference type="InterPro" id="IPR013786">
    <property type="entry name" value="AcylCoA_DH/ox_N"/>
</dbReference>
<dbReference type="InterPro" id="IPR009100">
    <property type="entry name" value="AcylCoA_DH/oxidase_NM_dom_sf"/>
</dbReference>
<dbReference type="Pfam" id="PF00441">
    <property type="entry name" value="Acyl-CoA_dh_1"/>
    <property type="match status" value="1"/>
</dbReference>
<evidence type="ECO:0000313" key="10">
    <source>
        <dbReference type="EMBL" id="SPM33740.1"/>
    </source>
</evidence>
<reference evidence="10 11" key="1">
    <citation type="submission" date="2017-01" db="EMBL/GenBank/DDBJ databases">
        <authorList>
            <consortium name="Urmite Genomes"/>
        </authorList>
    </citation>
    <scope>NUCLEOTIDE SEQUENCE [LARGE SCALE GENOMIC DNA]</scope>
    <source>
        <strain evidence="10 11">AB57</strain>
    </source>
</reference>
<evidence type="ECO:0000256" key="1">
    <source>
        <dbReference type="ARBA" id="ARBA00001974"/>
    </source>
</evidence>
<dbReference type="GO" id="GO:0005886">
    <property type="term" value="C:plasma membrane"/>
    <property type="evidence" value="ECO:0007669"/>
    <property type="project" value="TreeGrafter"/>
</dbReference>
<dbReference type="Proteomes" id="UP000240988">
    <property type="component" value="Unassembled WGS sequence"/>
</dbReference>
<dbReference type="Gene3D" id="2.40.110.10">
    <property type="entry name" value="Butyryl-CoA Dehydrogenase, subunit A, domain 2"/>
    <property type="match status" value="1"/>
</dbReference>
<dbReference type="PANTHER" id="PTHR43292">
    <property type="entry name" value="ACYL-COA DEHYDROGENASE"/>
    <property type="match status" value="1"/>
</dbReference>
<evidence type="ECO:0000256" key="3">
    <source>
        <dbReference type="ARBA" id="ARBA00022630"/>
    </source>
</evidence>
<keyword evidence="5 6" id="KW-0560">Oxidoreductase</keyword>
<evidence type="ECO:0000259" key="8">
    <source>
        <dbReference type="Pfam" id="PF02770"/>
    </source>
</evidence>
<dbReference type="InterPro" id="IPR037069">
    <property type="entry name" value="AcylCoA_DH/ox_N_sf"/>
</dbReference>
<dbReference type="InterPro" id="IPR006091">
    <property type="entry name" value="Acyl-CoA_Oxase/DH_mid-dom"/>
</dbReference>
<dbReference type="STRING" id="1841860.GCA_900157375_01545"/>
<dbReference type="SUPFAM" id="SSF47203">
    <property type="entry name" value="Acyl-CoA dehydrogenase C-terminal domain-like"/>
    <property type="match status" value="1"/>
</dbReference>
<dbReference type="InterPro" id="IPR046373">
    <property type="entry name" value="Acyl-CoA_Oxase/DH_mid-dom_sf"/>
</dbReference>
<accession>A0A2U3NQF6</accession>
<keyword evidence="11" id="KW-1185">Reference proteome</keyword>
<dbReference type="InterPro" id="IPR052161">
    <property type="entry name" value="Mycobact_Acyl-CoA_DH"/>
</dbReference>
<dbReference type="Gene3D" id="1.10.540.10">
    <property type="entry name" value="Acyl-CoA dehydrogenase/oxidase, N-terminal domain"/>
    <property type="match status" value="1"/>
</dbReference>
<comment type="similarity">
    <text evidence="2 6">Belongs to the acyl-CoA dehydrogenase family.</text>
</comment>
<gene>
    <name evidence="10" type="ORF">MRAB57_1544</name>
</gene>